<name>A0A376B659_9ASCO</name>
<feature type="compositionally biased region" description="Polar residues" evidence="22">
    <location>
        <begin position="111"/>
        <end position="136"/>
    </location>
</feature>
<dbReference type="VEuPathDB" id="FungiDB:SCODWIG_01929"/>
<keyword evidence="26" id="KW-1185">Reference proteome</keyword>
<feature type="compositionally biased region" description="Basic and acidic residues" evidence="22">
    <location>
        <begin position="277"/>
        <end position="293"/>
    </location>
</feature>
<dbReference type="InterPro" id="IPR000261">
    <property type="entry name" value="EH_dom"/>
</dbReference>
<dbReference type="Pfam" id="PF12763">
    <property type="entry name" value="EH"/>
    <property type="match status" value="1"/>
</dbReference>
<evidence type="ECO:0000256" key="20">
    <source>
        <dbReference type="ARBA" id="ARBA00029684"/>
    </source>
</evidence>
<gene>
    <name evidence="25" type="ORF">SCODWIG_01929</name>
</gene>
<dbReference type="PROSITE" id="PS50031">
    <property type="entry name" value="EH"/>
    <property type="match status" value="2"/>
</dbReference>
<evidence type="ECO:0000256" key="18">
    <source>
        <dbReference type="ARBA" id="ARBA00023212"/>
    </source>
</evidence>
<comment type="subcellular location">
    <subcellularLocation>
        <location evidence="3">Cell membrane</location>
        <topology evidence="3">Peripheral membrane protein</topology>
        <orientation evidence="3">Cytoplasmic side</orientation>
    </subcellularLocation>
    <subcellularLocation>
        <location evidence="2">Cytoplasm</location>
        <location evidence="2">Cytoskeleton</location>
        <location evidence="2">Actin patch</location>
    </subcellularLocation>
    <subcellularLocation>
        <location evidence="1">Endosome membrane</location>
        <topology evidence="1">Peripheral membrane protein</topology>
        <orientation evidence="1">Cytoplasmic side</orientation>
    </subcellularLocation>
</comment>
<dbReference type="OrthoDB" id="1716625at2759"/>
<evidence type="ECO:0000256" key="22">
    <source>
        <dbReference type="SAM" id="MobiDB-lite"/>
    </source>
</evidence>
<keyword evidence="13" id="KW-0967">Endosome</keyword>
<dbReference type="SUPFAM" id="SSF47473">
    <property type="entry name" value="EF-hand"/>
    <property type="match status" value="2"/>
</dbReference>
<evidence type="ECO:0000259" key="23">
    <source>
        <dbReference type="PROSITE" id="PS50031"/>
    </source>
</evidence>
<keyword evidence="12" id="KW-0677">Repeat</keyword>
<evidence type="ECO:0000256" key="1">
    <source>
        <dbReference type="ARBA" id="ARBA00004125"/>
    </source>
</evidence>
<accession>A0A376B659</accession>
<dbReference type="PROSITE" id="PS50222">
    <property type="entry name" value="EF_HAND_2"/>
    <property type="match status" value="1"/>
</dbReference>
<keyword evidence="11" id="KW-0479">Metal-binding</keyword>
<dbReference type="GO" id="GO:0010008">
    <property type="term" value="C:endosome membrane"/>
    <property type="evidence" value="ECO:0007669"/>
    <property type="project" value="UniProtKB-SubCell"/>
</dbReference>
<reference evidence="26" key="1">
    <citation type="submission" date="2018-06" db="EMBL/GenBank/DDBJ databases">
        <authorList>
            <person name="Guldener U."/>
        </authorList>
    </citation>
    <scope>NUCLEOTIDE SEQUENCE [LARGE SCALE GENOMIC DNA]</scope>
    <source>
        <strain evidence="26">UTAD17</strain>
    </source>
</reference>
<evidence type="ECO:0000256" key="7">
    <source>
        <dbReference type="ARBA" id="ARBA00017312"/>
    </source>
</evidence>
<dbReference type="GO" id="GO:0007015">
    <property type="term" value="P:actin filament organization"/>
    <property type="evidence" value="ECO:0007669"/>
    <property type="project" value="InterPro"/>
</dbReference>
<dbReference type="PANTHER" id="PTHR11216">
    <property type="entry name" value="EH DOMAIN"/>
    <property type="match status" value="1"/>
</dbReference>
<evidence type="ECO:0000256" key="16">
    <source>
        <dbReference type="ARBA" id="ARBA00023136"/>
    </source>
</evidence>
<feature type="domain" description="EF-hand" evidence="24">
    <location>
        <begin position="40"/>
        <end position="75"/>
    </location>
</feature>
<dbReference type="PROSITE" id="PS00018">
    <property type="entry name" value="EF_HAND_1"/>
    <property type="match status" value="1"/>
</dbReference>
<dbReference type="FunFam" id="1.10.238.10:FF:000323">
    <property type="entry name" value="Actin cytoskeleton-regulatory complex protein end3"/>
    <property type="match status" value="1"/>
</dbReference>
<evidence type="ECO:0000256" key="14">
    <source>
        <dbReference type="ARBA" id="ARBA00022837"/>
    </source>
</evidence>
<dbReference type="SMART" id="SM00027">
    <property type="entry name" value="EH"/>
    <property type="match status" value="2"/>
</dbReference>
<dbReference type="Proteomes" id="UP000262825">
    <property type="component" value="Unassembled WGS sequence"/>
</dbReference>
<keyword evidence="17" id="KW-0009">Actin-binding</keyword>
<evidence type="ECO:0000256" key="19">
    <source>
        <dbReference type="ARBA" id="ARBA00025194"/>
    </source>
</evidence>
<dbReference type="GO" id="GO:0005509">
    <property type="term" value="F:calcium ion binding"/>
    <property type="evidence" value="ECO:0007669"/>
    <property type="project" value="InterPro"/>
</dbReference>
<feature type="region of interest" description="Disordered" evidence="22">
    <location>
        <begin position="108"/>
        <end position="136"/>
    </location>
</feature>
<evidence type="ECO:0000259" key="24">
    <source>
        <dbReference type="PROSITE" id="PS50222"/>
    </source>
</evidence>
<dbReference type="PANTHER" id="PTHR11216:SF74">
    <property type="entry name" value="ACTIN CYTOSKELETON-REGULATORY COMPLEX PROTEIN END3"/>
    <property type="match status" value="1"/>
</dbReference>
<dbReference type="InterPro" id="IPR018247">
    <property type="entry name" value="EF_Hand_1_Ca_BS"/>
</dbReference>
<comment type="subunit">
    <text evidence="5">Component of the PAN1 actin cytoskeleton-regulatory complex.</text>
</comment>
<protein>
    <recommendedName>
        <fullName evidence="7">Actin cytoskeleton-regulatory complex protein END3</fullName>
    </recommendedName>
    <alternativeName>
        <fullName evidence="6">Actin cytoskeleton-regulatory complex protein end3</fullName>
    </alternativeName>
    <alternativeName>
        <fullName evidence="20">Endocytosis protein 3</fullName>
    </alternativeName>
</protein>
<evidence type="ECO:0000313" key="26">
    <source>
        <dbReference type="Proteomes" id="UP000262825"/>
    </source>
</evidence>
<evidence type="ECO:0000256" key="10">
    <source>
        <dbReference type="ARBA" id="ARBA00022583"/>
    </source>
</evidence>
<comment type="similarity">
    <text evidence="4">Belongs to the END3 family.</text>
</comment>
<dbReference type="EMBL" id="UFAJ01000287">
    <property type="protein sequence ID" value="SSD60168.1"/>
    <property type="molecule type" value="Genomic_DNA"/>
</dbReference>
<evidence type="ECO:0000256" key="9">
    <source>
        <dbReference type="ARBA" id="ARBA00022490"/>
    </source>
</evidence>
<keyword evidence="15 21" id="KW-0175">Coiled coil</keyword>
<comment type="function">
    <text evidence="19">Component of the PAN1 actin cytoskeleton-regulatory complex required for the internalization of endosomes during actin-coupled endocytosis. The complex links the site of endocytosis to the cell membrane-associated actin cytoskeleton. Mediates uptake of external molecules and vacuolar degradation of plasma membrane proteins. Plays a role in the proper organization of the cell membrane-associated actin cytoskeleton and promotes its destabilization.</text>
</comment>
<evidence type="ECO:0000256" key="15">
    <source>
        <dbReference type="ARBA" id="ARBA00023054"/>
    </source>
</evidence>
<evidence type="ECO:0000256" key="4">
    <source>
        <dbReference type="ARBA" id="ARBA00009909"/>
    </source>
</evidence>
<feature type="domain" description="EH" evidence="23">
    <location>
        <begin position="8"/>
        <end position="98"/>
    </location>
</feature>
<evidence type="ECO:0000256" key="3">
    <source>
        <dbReference type="ARBA" id="ARBA00004413"/>
    </source>
</evidence>
<dbReference type="GO" id="GO:0030479">
    <property type="term" value="C:actin cortical patch"/>
    <property type="evidence" value="ECO:0007669"/>
    <property type="project" value="UniProtKB-SubCell"/>
</dbReference>
<sequence>MPKLEQFEIKKYWQIFSGLKPVDKKLSYDQVRPVLYNSKLDTSITSQIWSLADIDDDDNLDFEEFVICMRLVFDMVNKNIDRVPQELPDWLVPGSKVKLIKQKKLEKQQLTESTSSTPTKSGPDTNSGNIIQADPTTNSVVETSSSAVPVNVKSPDLDWYISPSDKDLYEALHSECVLSTDGTVTFSAICASIKSILPNINDSDMEQVWKLVNPNNYPSIDKDPALYFIHILKQKNDIGCNIPSSVPTALRETFLKQQINNNLSSSQANIRKSVETYDDTNKGNNNDNHEKKYNTAVNHDDDDDDENITGTWGIVKLKRKLAQLDQEYDRIMDSNTFDPNKDHISIVKSQFQELLNFKKKQFLDVGGMSSSKIASTKDDLDSIEDQVASLENYLKSQRAALQSLKQEIQKC</sequence>
<keyword evidence="14" id="KW-0106">Calcium</keyword>
<evidence type="ECO:0000256" key="6">
    <source>
        <dbReference type="ARBA" id="ARBA00013889"/>
    </source>
</evidence>
<dbReference type="Pfam" id="PF12761">
    <property type="entry name" value="End3"/>
    <property type="match status" value="1"/>
</dbReference>
<dbReference type="GO" id="GO:0003779">
    <property type="term" value="F:actin binding"/>
    <property type="evidence" value="ECO:0007669"/>
    <property type="project" value="UniProtKB-KW"/>
</dbReference>
<feature type="region of interest" description="Disordered" evidence="22">
    <location>
        <begin position="277"/>
        <end position="302"/>
    </location>
</feature>
<feature type="coiled-coil region" evidence="21">
    <location>
        <begin position="373"/>
        <end position="407"/>
    </location>
</feature>
<feature type="domain" description="EH" evidence="23">
    <location>
        <begin position="165"/>
        <end position="257"/>
    </location>
</feature>
<keyword evidence="16" id="KW-0472">Membrane</keyword>
<evidence type="ECO:0000256" key="12">
    <source>
        <dbReference type="ARBA" id="ARBA00022737"/>
    </source>
</evidence>
<evidence type="ECO:0000256" key="11">
    <source>
        <dbReference type="ARBA" id="ARBA00022723"/>
    </source>
</evidence>
<keyword evidence="10" id="KW-0254">Endocytosis</keyword>
<dbReference type="InterPro" id="IPR011992">
    <property type="entry name" value="EF-hand-dom_pair"/>
</dbReference>
<evidence type="ECO:0000313" key="25">
    <source>
        <dbReference type="EMBL" id="SSD60168.1"/>
    </source>
</evidence>
<dbReference type="GO" id="GO:0006897">
    <property type="term" value="P:endocytosis"/>
    <property type="evidence" value="ECO:0007669"/>
    <property type="project" value="UniProtKB-KW"/>
</dbReference>
<evidence type="ECO:0000256" key="21">
    <source>
        <dbReference type="SAM" id="Coils"/>
    </source>
</evidence>
<evidence type="ECO:0000256" key="5">
    <source>
        <dbReference type="ARBA" id="ARBA00011159"/>
    </source>
</evidence>
<evidence type="ECO:0000256" key="13">
    <source>
        <dbReference type="ARBA" id="ARBA00022753"/>
    </source>
</evidence>
<dbReference type="AlphaFoldDB" id="A0A376B659"/>
<proteinExistence type="inferred from homology"/>
<dbReference type="Gene3D" id="1.10.238.10">
    <property type="entry name" value="EF-hand"/>
    <property type="match status" value="2"/>
</dbReference>
<dbReference type="InterPro" id="IPR025604">
    <property type="entry name" value="End3"/>
</dbReference>
<dbReference type="InterPro" id="IPR002048">
    <property type="entry name" value="EF_hand_dom"/>
</dbReference>
<dbReference type="GO" id="GO:0016197">
    <property type="term" value="P:endosomal transport"/>
    <property type="evidence" value="ECO:0007669"/>
    <property type="project" value="TreeGrafter"/>
</dbReference>
<evidence type="ECO:0000256" key="17">
    <source>
        <dbReference type="ARBA" id="ARBA00023203"/>
    </source>
</evidence>
<evidence type="ECO:0000256" key="8">
    <source>
        <dbReference type="ARBA" id="ARBA00022475"/>
    </source>
</evidence>
<dbReference type="GO" id="GO:0005886">
    <property type="term" value="C:plasma membrane"/>
    <property type="evidence" value="ECO:0007669"/>
    <property type="project" value="UniProtKB-SubCell"/>
</dbReference>
<keyword evidence="9" id="KW-0963">Cytoplasm</keyword>
<keyword evidence="8" id="KW-1003">Cell membrane</keyword>
<evidence type="ECO:0000256" key="2">
    <source>
        <dbReference type="ARBA" id="ARBA00004134"/>
    </source>
</evidence>
<keyword evidence="18" id="KW-0206">Cytoskeleton</keyword>
<organism evidence="25 26">
    <name type="scientific">Saccharomycodes ludwigii</name>
    <dbReference type="NCBI Taxonomy" id="36035"/>
    <lineage>
        <taxon>Eukaryota</taxon>
        <taxon>Fungi</taxon>
        <taxon>Dikarya</taxon>
        <taxon>Ascomycota</taxon>
        <taxon>Saccharomycotina</taxon>
        <taxon>Saccharomycetes</taxon>
        <taxon>Saccharomycodales</taxon>
        <taxon>Saccharomycodaceae</taxon>
        <taxon>Saccharomycodes</taxon>
    </lineage>
</organism>